<dbReference type="AlphaFoldDB" id="A0A6B1DQA5"/>
<protein>
    <submittedName>
        <fullName evidence="4">Uncharacterized protein</fullName>
    </submittedName>
</protein>
<gene>
    <name evidence="4" type="ORF">F4Y08_01035</name>
</gene>
<dbReference type="PANTHER" id="PTHR39082:SF1">
    <property type="entry name" value="SCAVENGER RECEPTOR CLASS A MEMBER 3"/>
    <property type="match status" value="1"/>
</dbReference>
<accession>A0A6B1DQA5</accession>
<dbReference type="Pfam" id="PF24481">
    <property type="entry name" value="CT398_CC"/>
    <property type="match status" value="1"/>
</dbReference>
<dbReference type="PANTHER" id="PTHR39082">
    <property type="entry name" value="PHOSPHOLIPASE C-BETA-2-RELATED"/>
    <property type="match status" value="1"/>
</dbReference>
<evidence type="ECO:0000259" key="3">
    <source>
        <dbReference type="Pfam" id="PF24481"/>
    </source>
</evidence>
<evidence type="ECO:0000256" key="1">
    <source>
        <dbReference type="SAM" id="Coils"/>
    </source>
</evidence>
<name>A0A6B1DQA5_9CHLR</name>
<dbReference type="Gene3D" id="1.10.287.1490">
    <property type="match status" value="1"/>
</dbReference>
<evidence type="ECO:0000259" key="2">
    <source>
        <dbReference type="Pfam" id="PF02591"/>
    </source>
</evidence>
<dbReference type="InterPro" id="IPR003743">
    <property type="entry name" value="Zf-RING_7"/>
</dbReference>
<reference evidence="4" key="1">
    <citation type="submission" date="2019-09" db="EMBL/GenBank/DDBJ databases">
        <title>Characterisation of the sponge microbiome using genome-centric metagenomics.</title>
        <authorList>
            <person name="Engelberts J.P."/>
            <person name="Robbins S.J."/>
            <person name="De Goeij J.M."/>
            <person name="Aranda M."/>
            <person name="Bell S.C."/>
            <person name="Webster N.S."/>
        </authorList>
    </citation>
    <scope>NUCLEOTIDE SEQUENCE</scope>
    <source>
        <strain evidence="4">SB0662_bin_9</strain>
    </source>
</reference>
<sequence>MATDIEKLFDLQQIDLKRLRIVKRVKKSLVSVREPIDLIRLRESVGSMSEEQESLKENQTLAESQVKVVKEKIAANQDLLNSGRLTDPKDIAALQSQIAELESTKSAYEERALAALLEFEDKNKQYQPLVERLEERTGEWEELRRCAREEQEGMAAELKELNRERSVRASDMNKDALQIYEELLKRKNGIAVTTITNSSCDACFMSLPTSVATAPRNGSSTYLHCPSCGRMLIQR</sequence>
<keyword evidence="1" id="KW-0175">Coiled coil</keyword>
<feature type="domain" description="C4-type zinc ribbon" evidence="2">
    <location>
        <begin position="199"/>
        <end position="232"/>
    </location>
</feature>
<dbReference type="EMBL" id="VXPY01000009">
    <property type="protein sequence ID" value="MYD88912.1"/>
    <property type="molecule type" value="Genomic_DNA"/>
</dbReference>
<proteinExistence type="predicted"/>
<organism evidence="4">
    <name type="scientific">Caldilineaceae bacterium SB0662_bin_9</name>
    <dbReference type="NCBI Taxonomy" id="2605258"/>
    <lineage>
        <taxon>Bacteria</taxon>
        <taxon>Bacillati</taxon>
        <taxon>Chloroflexota</taxon>
        <taxon>Caldilineae</taxon>
        <taxon>Caldilineales</taxon>
        <taxon>Caldilineaceae</taxon>
    </lineage>
</organism>
<feature type="coiled-coil region" evidence="1">
    <location>
        <begin position="91"/>
        <end position="164"/>
    </location>
</feature>
<dbReference type="Pfam" id="PF02591">
    <property type="entry name" value="Zn_ribbon_9"/>
    <property type="match status" value="1"/>
</dbReference>
<comment type="caution">
    <text evidence="4">The sequence shown here is derived from an EMBL/GenBank/DDBJ whole genome shotgun (WGS) entry which is preliminary data.</text>
</comment>
<dbReference type="InterPro" id="IPR056003">
    <property type="entry name" value="CT398_CC_hairpin"/>
</dbReference>
<evidence type="ECO:0000313" key="4">
    <source>
        <dbReference type="EMBL" id="MYD88912.1"/>
    </source>
</evidence>
<feature type="domain" description="CT398-like coiled coil hairpin" evidence="3">
    <location>
        <begin position="40"/>
        <end position="187"/>
    </location>
</feature>
<dbReference type="InterPro" id="IPR052376">
    <property type="entry name" value="Oxidative_Scav/Glycosyltrans"/>
</dbReference>